<dbReference type="InterPro" id="IPR051783">
    <property type="entry name" value="NAD(P)-dependent_oxidoreduct"/>
</dbReference>
<evidence type="ECO:0000313" key="3">
    <source>
        <dbReference type="Proteomes" id="UP001596110"/>
    </source>
</evidence>
<evidence type="ECO:0000259" key="1">
    <source>
        <dbReference type="Pfam" id="PF01370"/>
    </source>
</evidence>
<proteinExistence type="predicted"/>
<dbReference type="InterPro" id="IPR036291">
    <property type="entry name" value="NAD(P)-bd_dom_sf"/>
</dbReference>
<dbReference type="Gene3D" id="3.40.50.720">
    <property type="entry name" value="NAD(P)-binding Rossmann-like Domain"/>
    <property type="match status" value="1"/>
</dbReference>
<evidence type="ECO:0000313" key="2">
    <source>
        <dbReference type="EMBL" id="MFC5631291.1"/>
    </source>
</evidence>
<keyword evidence="3" id="KW-1185">Reference proteome</keyword>
<dbReference type="SUPFAM" id="SSF51735">
    <property type="entry name" value="NAD(P)-binding Rossmann-fold domains"/>
    <property type="match status" value="1"/>
</dbReference>
<dbReference type="EMBL" id="JBHSOJ010000016">
    <property type="protein sequence ID" value="MFC5631291.1"/>
    <property type="molecule type" value="Genomic_DNA"/>
</dbReference>
<sequence>MKNRRANKLRVLITGATGFLGKYIIEELVSSGYQIVAFGRNEIVGHSLESSQVTFVKGDLTNIEDVRKAALGVDAIIHAGALSDVWGLWQDFYHSNVIGTQNVLTVCEELNIKRLVHISSPSIYAKADHQFNISEEEAPLENNLNYYIKSKLMAEQLVAQSAVPTVVLRPRGLFGIGDVSIVPRLLRTNNTIGIPLLNKGKQFVDMTCVENVAYAIRLCLEHEKAPGQIYNLTNDEPMPFKDLLDLFFKASGNSPHYRKLPAKPLEVIVTLIEGIFLKCRLKKEPPLTRYTFYLLAYSQTLSIDKIKRELGYRPKLSIVEGVQKYVDYHRKH</sequence>
<organism evidence="2 3">
    <name type="scientific">Streptococcus caledonicus</name>
    <dbReference type="NCBI Taxonomy" id="2614158"/>
    <lineage>
        <taxon>Bacteria</taxon>
        <taxon>Bacillati</taxon>
        <taxon>Bacillota</taxon>
        <taxon>Bacilli</taxon>
        <taxon>Lactobacillales</taxon>
        <taxon>Streptococcaceae</taxon>
        <taxon>Streptococcus</taxon>
    </lineage>
</organism>
<accession>A0ABW0UH78</accession>
<protein>
    <submittedName>
        <fullName evidence="2">NAD-dependent epimerase/dehydratase family protein</fullName>
    </submittedName>
</protein>
<dbReference type="PANTHER" id="PTHR48079:SF6">
    <property type="entry name" value="NAD(P)-BINDING DOMAIN-CONTAINING PROTEIN-RELATED"/>
    <property type="match status" value="1"/>
</dbReference>
<gene>
    <name evidence="2" type="ORF">ACFPQ3_06805</name>
</gene>
<comment type="caution">
    <text evidence="2">The sequence shown here is derived from an EMBL/GenBank/DDBJ whole genome shotgun (WGS) entry which is preliminary data.</text>
</comment>
<dbReference type="RefSeq" id="WP_198039874.1">
    <property type="nucleotide sequence ID" value="NZ_JBHSOJ010000016.1"/>
</dbReference>
<dbReference type="Pfam" id="PF01370">
    <property type="entry name" value="Epimerase"/>
    <property type="match status" value="1"/>
</dbReference>
<dbReference type="PANTHER" id="PTHR48079">
    <property type="entry name" value="PROTEIN YEEZ"/>
    <property type="match status" value="1"/>
</dbReference>
<dbReference type="Proteomes" id="UP001596110">
    <property type="component" value="Unassembled WGS sequence"/>
</dbReference>
<name>A0ABW0UH78_9STRE</name>
<dbReference type="InterPro" id="IPR001509">
    <property type="entry name" value="Epimerase_deHydtase"/>
</dbReference>
<feature type="domain" description="NAD-dependent epimerase/dehydratase" evidence="1">
    <location>
        <begin position="11"/>
        <end position="232"/>
    </location>
</feature>
<reference evidence="3" key="1">
    <citation type="journal article" date="2019" name="Int. J. Syst. Evol. Microbiol.">
        <title>The Global Catalogue of Microorganisms (GCM) 10K type strain sequencing project: providing services to taxonomists for standard genome sequencing and annotation.</title>
        <authorList>
            <consortium name="The Broad Institute Genomics Platform"/>
            <consortium name="The Broad Institute Genome Sequencing Center for Infectious Disease"/>
            <person name="Wu L."/>
            <person name="Ma J."/>
        </authorList>
    </citation>
    <scope>NUCLEOTIDE SEQUENCE [LARGE SCALE GENOMIC DNA]</scope>
    <source>
        <strain evidence="3">DT43</strain>
    </source>
</reference>